<organism evidence="8 9">
    <name type="scientific">Micrococcoides hystricis</name>
    <dbReference type="NCBI Taxonomy" id="1572761"/>
    <lineage>
        <taxon>Bacteria</taxon>
        <taxon>Bacillati</taxon>
        <taxon>Actinomycetota</taxon>
        <taxon>Actinomycetes</taxon>
        <taxon>Micrococcales</taxon>
        <taxon>Micrococcaceae</taxon>
        <taxon>Micrococcoides</taxon>
    </lineage>
</organism>
<evidence type="ECO:0000256" key="6">
    <source>
        <dbReference type="SAM" id="Phobius"/>
    </source>
</evidence>
<dbReference type="Pfam" id="PF07690">
    <property type="entry name" value="MFS_1"/>
    <property type="match status" value="1"/>
</dbReference>
<dbReference type="RefSeq" id="WP_377460700.1">
    <property type="nucleotide sequence ID" value="NZ_JBHLUB010000032.1"/>
</dbReference>
<evidence type="ECO:0000256" key="2">
    <source>
        <dbReference type="ARBA" id="ARBA00022475"/>
    </source>
</evidence>
<evidence type="ECO:0000259" key="7">
    <source>
        <dbReference type="PROSITE" id="PS50850"/>
    </source>
</evidence>
<dbReference type="SUPFAM" id="SSF103473">
    <property type="entry name" value="MFS general substrate transporter"/>
    <property type="match status" value="1"/>
</dbReference>
<feature type="transmembrane region" description="Helical" evidence="6">
    <location>
        <begin position="87"/>
        <end position="106"/>
    </location>
</feature>
<name>A0ABV6PD53_9MICC</name>
<feature type="transmembrane region" description="Helical" evidence="6">
    <location>
        <begin position="329"/>
        <end position="351"/>
    </location>
</feature>
<proteinExistence type="predicted"/>
<evidence type="ECO:0000256" key="3">
    <source>
        <dbReference type="ARBA" id="ARBA00022692"/>
    </source>
</evidence>
<keyword evidence="4 6" id="KW-1133">Transmembrane helix</keyword>
<keyword evidence="9" id="KW-1185">Reference proteome</keyword>
<reference evidence="8 9" key="1">
    <citation type="submission" date="2024-09" db="EMBL/GenBank/DDBJ databases">
        <authorList>
            <person name="Sun Q."/>
            <person name="Mori K."/>
        </authorList>
    </citation>
    <scope>NUCLEOTIDE SEQUENCE [LARGE SCALE GENOMIC DNA]</scope>
    <source>
        <strain evidence="8 9">NCAIM B.02604</strain>
    </source>
</reference>
<evidence type="ECO:0000256" key="4">
    <source>
        <dbReference type="ARBA" id="ARBA00022989"/>
    </source>
</evidence>
<dbReference type="InterPro" id="IPR036259">
    <property type="entry name" value="MFS_trans_sf"/>
</dbReference>
<evidence type="ECO:0000313" key="9">
    <source>
        <dbReference type="Proteomes" id="UP001589862"/>
    </source>
</evidence>
<dbReference type="Gene3D" id="1.20.1250.20">
    <property type="entry name" value="MFS general substrate transporter like domains"/>
    <property type="match status" value="2"/>
</dbReference>
<keyword evidence="3 6" id="KW-0812">Transmembrane</keyword>
<feature type="transmembrane region" description="Helical" evidence="6">
    <location>
        <begin position="372"/>
        <end position="393"/>
    </location>
</feature>
<feature type="transmembrane region" description="Helical" evidence="6">
    <location>
        <begin position="237"/>
        <end position="266"/>
    </location>
</feature>
<evidence type="ECO:0000256" key="5">
    <source>
        <dbReference type="ARBA" id="ARBA00023136"/>
    </source>
</evidence>
<feature type="transmembrane region" description="Helical" evidence="6">
    <location>
        <begin position="272"/>
        <end position="290"/>
    </location>
</feature>
<feature type="transmembrane region" description="Helical" evidence="6">
    <location>
        <begin position="186"/>
        <end position="204"/>
    </location>
</feature>
<dbReference type="PROSITE" id="PS50850">
    <property type="entry name" value="MFS"/>
    <property type="match status" value="1"/>
</dbReference>
<feature type="transmembrane region" description="Helical" evidence="6">
    <location>
        <begin position="60"/>
        <end position="80"/>
    </location>
</feature>
<gene>
    <name evidence="8" type="ORF">ACFFFR_11800</name>
</gene>
<dbReference type="EMBL" id="JBHLUB010000032">
    <property type="protein sequence ID" value="MFC0583050.1"/>
    <property type="molecule type" value="Genomic_DNA"/>
</dbReference>
<dbReference type="InterPro" id="IPR020846">
    <property type="entry name" value="MFS_dom"/>
</dbReference>
<protein>
    <submittedName>
        <fullName evidence="8">MFS transporter</fullName>
    </submittedName>
</protein>
<feature type="transmembrane region" description="Helical" evidence="6">
    <location>
        <begin position="302"/>
        <end position="323"/>
    </location>
</feature>
<sequence>MEPDIDKITNGSPSGLPLSRQQRLLLTSNGTDAASRSLSDFLINVIFVSTLGANAFELGLMNALGTLGFVLVSVPAGYLVDRFTGLRVLRFGLAGKVAIVVSLFILVVSDSFSVPVGIALATAMGICNVFTENSQVSVAADISHREVGQAKLTNLISQLTAADQTIGIIAPAAAGVLFAVMGAPPLLAAAVTLGGLALVTAGAIKTLATASNSAAPTTVKFSGALAGIGFIRANRKLLALTVLATCTNFGLAVFSAVEPILIIRFLELGPAWYGYLTALGGVGGVIGAVMAPAMSRRFSHRFITVLTTVIMLSLACLVVLAAFTSQFWAIFLLATQSLLWGVFVVAFYVATTSWATNLTPPELLGRTTSARRLFTFGVVPLGGLVGGLIGTVWGLIPAIVIWPVTILVGLMIYLGLTQRPETA</sequence>
<feature type="domain" description="Major facilitator superfamily (MFS) profile" evidence="7">
    <location>
        <begin position="236"/>
        <end position="423"/>
    </location>
</feature>
<dbReference type="PANTHER" id="PTHR23513">
    <property type="entry name" value="INTEGRAL MEMBRANE EFFLUX PROTEIN-RELATED"/>
    <property type="match status" value="1"/>
</dbReference>
<comment type="caution">
    <text evidence="8">The sequence shown here is derived from an EMBL/GenBank/DDBJ whole genome shotgun (WGS) entry which is preliminary data.</text>
</comment>
<keyword evidence="2" id="KW-1003">Cell membrane</keyword>
<dbReference type="InterPro" id="IPR011701">
    <property type="entry name" value="MFS"/>
</dbReference>
<accession>A0ABV6PD53</accession>
<evidence type="ECO:0000313" key="8">
    <source>
        <dbReference type="EMBL" id="MFC0583050.1"/>
    </source>
</evidence>
<comment type="subcellular location">
    <subcellularLocation>
        <location evidence="1">Cell membrane</location>
        <topology evidence="1">Multi-pass membrane protein</topology>
    </subcellularLocation>
</comment>
<evidence type="ECO:0000256" key="1">
    <source>
        <dbReference type="ARBA" id="ARBA00004651"/>
    </source>
</evidence>
<keyword evidence="5 6" id="KW-0472">Membrane</keyword>
<dbReference type="Proteomes" id="UP001589862">
    <property type="component" value="Unassembled WGS sequence"/>
</dbReference>
<feature type="transmembrane region" description="Helical" evidence="6">
    <location>
        <begin position="399"/>
        <end position="416"/>
    </location>
</feature>
<dbReference type="PANTHER" id="PTHR23513:SF6">
    <property type="entry name" value="MAJOR FACILITATOR SUPERFAMILY ASSOCIATED DOMAIN-CONTAINING PROTEIN"/>
    <property type="match status" value="1"/>
</dbReference>